<name>A0AAT9HYF7_9ACTN</name>
<organism evidence="1">
    <name type="scientific">Streptomyces haneummycinicus</name>
    <dbReference type="NCBI Taxonomy" id="3074435"/>
    <lineage>
        <taxon>Bacteria</taxon>
        <taxon>Bacillati</taxon>
        <taxon>Actinomycetota</taxon>
        <taxon>Actinomycetes</taxon>
        <taxon>Kitasatosporales</taxon>
        <taxon>Streptomycetaceae</taxon>
        <taxon>Streptomyces</taxon>
    </lineage>
</organism>
<proteinExistence type="predicted"/>
<evidence type="ECO:0000313" key="1">
    <source>
        <dbReference type="EMBL" id="BFO22690.1"/>
    </source>
</evidence>
<accession>A0AAT9HYF7</accession>
<reference evidence="1" key="1">
    <citation type="submission" date="2024-06" db="EMBL/GenBank/DDBJ databases">
        <authorList>
            <consortium name="consrtm"/>
            <person name="Uemura M."/>
            <person name="Terahara T."/>
        </authorList>
    </citation>
    <scope>NUCLEOTIDE SEQUENCE</scope>
    <source>
        <strain evidence="1">KM77-8</strain>
    </source>
</reference>
<sequence>MPVERSDGAGGPVHERWLAQRNAQGQVLRHNLLALRATHGIDVRVTFRALPSPRR</sequence>
<dbReference type="AlphaFoldDB" id="A0AAT9HYF7"/>
<protein>
    <submittedName>
        <fullName evidence="1">Uncharacterized protein</fullName>
    </submittedName>
</protein>
<gene>
    <name evidence="1" type="ORF">SHKM778_90780</name>
</gene>
<reference evidence="1" key="2">
    <citation type="submission" date="2024-07" db="EMBL/GenBank/DDBJ databases">
        <title>Streptomyces haneummycinica sp. nov., a new antibiotic-producing actinobacterium isolated from marine sediment.</title>
        <authorList>
            <person name="Uemura M."/>
            <person name="Hamada M."/>
            <person name="Hirano S."/>
            <person name="Kobayashi K."/>
            <person name="Ohshiro T."/>
            <person name="Kobayashi T."/>
            <person name="Terahara T."/>
        </authorList>
    </citation>
    <scope>NUCLEOTIDE SEQUENCE</scope>
    <source>
        <strain evidence="1">KM77-8</strain>
    </source>
</reference>
<dbReference type="EMBL" id="AP035768">
    <property type="protein sequence ID" value="BFO22690.1"/>
    <property type="molecule type" value="Genomic_DNA"/>
</dbReference>